<sequence length="105" mass="11150">MAEEPNIGRAPVGRRSRGRARVGRAVGKAPLPEHARTEAFEVGGPAAPPVFVDPSGGRRRWVRRTAYAIGVLLVLALLTIWVTQLLEPARPPAPAPCPSAASCPR</sequence>
<keyword evidence="2" id="KW-0472">Membrane</keyword>
<keyword evidence="4" id="KW-1185">Reference proteome</keyword>
<keyword evidence="2" id="KW-0812">Transmembrane</keyword>
<accession>A0ABT0Y0K3</accession>
<dbReference type="RefSeq" id="WP_251799417.1">
    <property type="nucleotide sequence ID" value="NZ_JAMQOL010000023.1"/>
</dbReference>
<protein>
    <submittedName>
        <fullName evidence="3">Uncharacterized protein</fullName>
    </submittedName>
</protein>
<evidence type="ECO:0000313" key="4">
    <source>
        <dbReference type="Proteomes" id="UP001523216"/>
    </source>
</evidence>
<evidence type="ECO:0000313" key="3">
    <source>
        <dbReference type="EMBL" id="MCM4079567.1"/>
    </source>
</evidence>
<feature type="region of interest" description="Disordered" evidence="1">
    <location>
        <begin position="1"/>
        <end position="30"/>
    </location>
</feature>
<evidence type="ECO:0000256" key="1">
    <source>
        <dbReference type="SAM" id="MobiDB-lite"/>
    </source>
</evidence>
<organism evidence="3 4">
    <name type="scientific">Paractinoplanes hotanensis</name>
    <dbReference type="NCBI Taxonomy" id="2906497"/>
    <lineage>
        <taxon>Bacteria</taxon>
        <taxon>Bacillati</taxon>
        <taxon>Actinomycetota</taxon>
        <taxon>Actinomycetes</taxon>
        <taxon>Micromonosporales</taxon>
        <taxon>Micromonosporaceae</taxon>
        <taxon>Paractinoplanes</taxon>
    </lineage>
</organism>
<name>A0ABT0Y0K3_9ACTN</name>
<dbReference type="EMBL" id="JAMQOL010000023">
    <property type="protein sequence ID" value="MCM4079567.1"/>
    <property type="molecule type" value="Genomic_DNA"/>
</dbReference>
<feature type="compositionally biased region" description="Basic residues" evidence="1">
    <location>
        <begin position="12"/>
        <end position="22"/>
    </location>
</feature>
<evidence type="ECO:0000256" key="2">
    <source>
        <dbReference type="SAM" id="Phobius"/>
    </source>
</evidence>
<gene>
    <name evidence="3" type="ORF">LXN57_18490</name>
</gene>
<keyword evidence="2" id="KW-1133">Transmembrane helix</keyword>
<comment type="caution">
    <text evidence="3">The sequence shown here is derived from an EMBL/GenBank/DDBJ whole genome shotgun (WGS) entry which is preliminary data.</text>
</comment>
<feature type="transmembrane region" description="Helical" evidence="2">
    <location>
        <begin position="66"/>
        <end position="86"/>
    </location>
</feature>
<reference evidence="3 4" key="1">
    <citation type="submission" date="2022-06" db="EMBL/GenBank/DDBJ databases">
        <title>Actinoplanes abujensis sp. nov., isolated from Nigerian arid soil.</title>
        <authorList>
            <person name="Ding P."/>
        </authorList>
    </citation>
    <scope>NUCLEOTIDE SEQUENCE [LARGE SCALE GENOMIC DNA]</scope>
    <source>
        <strain evidence="4">TRM88002</strain>
    </source>
</reference>
<dbReference type="Proteomes" id="UP001523216">
    <property type="component" value="Unassembled WGS sequence"/>
</dbReference>
<proteinExistence type="predicted"/>